<proteinExistence type="predicted"/>
<dbReference type="GeneID" id="99729996"/>
<accession>A0ABX9GA10</accession>
<reference evidence="2 3" key="1">
    <citation type="submission" date="2018-06" db="EMBL/GenBank/DDBJ databases">
        <title>Genomic Encyclopedia of Type Strains, Phase III (KMG-III): the genomes of soil and plant-associated and newly described type strains.</title>
        <authorList>
            <person name="Whitman W."/>
        </authorList>
    </citation>
    <scope>NUCLEOTIDE SEQUENCE [LARGE SCALE GENOMIC DNA]</scope>
    <source>
        <strain evidence="2 3">CECT 7342</strain>
    </source>
</reference>
<organism evidence="2 3">
    <name type="scientific">Achromobacter marplatensis</name>
    <dbReference type="NCBI Taxonomy" id="470868"/>
    <lineage>
        <taxon>Bacteria</taxon>
        <taxon>Pseudomonadati</taxon>
        <taxon>Pseudomonadota</taxon>
        <taxon>Betaproteobacteria</taxon>
        <taxon>Burkholderiales</taxon>
        <taxon>Alcaligenaceae</taxon>
        <taxon>Achromobacter</taxon>
    </lineage>
</organism>
<dbReference type="EMBL" id="QNRM01000004">
    <property type="protein sequence ID" value="RBP19815.1"/>
    <property type="molecule type" value="Genomic_DNA"/>
</dbReference>
<evidence type="ECO:0000313" key="3">
    <source>
        <dbReference type="Proteomes" id="UP000252124"/>
    </source>
</evidence>
<protein>
    <submittedName>
        <fullName evidence="2">Uncharacterized protein</fullName>
    </submittedName>
</protein>
<keyword evidence="3" id="KW-1185">Reference proteome</keyword>
<sequence>MSGATNPKDKAPAAPKLVTAVVAHGRILQAEDGKSLVAGDELELPADEVERLQLLGFLEDPDAPVIRRDNGPRFGSAAGPQIRRG</sequence>
<name>A0ABX9GA10_9BURK</name>
<feature type="region of interest" description="Disordered" evidence="1">
    <location>
        <begin position="66"/>
        <end position="85"/>
    </location>
</feature>
<comment type="caution">
    <text evidence="2">The sequence shown here is derived from an EMBL/GenBank/DDBJ whole genome shotgun (WGS) entry which is preliminary data.</text>
</comment>
<evidence type="ECO:0000256" key="1">
    <source>
        <dbReference type="SAM" id="MobiDB-lite"/>
    </source>
</evidence>
<dbReference type="Proteomes" id="UP000252124">
    <property type="component" value="Unassembled WGS sequence"/>
</dbReference>
<evidence type="ECO:0000313" key="2">
    <source>
        <dbReference type="EMBL" id="RBP19815.1"/>
    </source>
</evidence>
<gene>
    <name evidence="2" type="ORF">DFP87_104151</name>
</gene>
<dbReference type="RefSeq" id="WP_088589139.1">
    <property type="nucleotide sequence ID" value="NZ_CADIJU010000002.1"/>
</dbReference>